<evidence type="ECO:0000259" key="5">
    <source>
        <dbReference type="Pfam" id="PF04536"/>
    </source>
</evidence>
<comment type="caution">
    <text evidence="6">The sequence shown here is derived from an EMBL/GenBank/DDBJ whole genome shotgun (WGS) entry which is preliminary data.</text>
</comment>
<dbReference type="AlphaFoldDB" id="A0A3P3W7N8"/>
<dbReference type="Pfam" id="PF04536">
    <property type="entry name" value="TPM_phosphatase"/>
    <property type="match status" value="1"/>
</dbReference>
<dbReference type="EMBL" id="RQVS01000001">
    <property type="protein sequence ID" value="RRJ88683.1"/>
    <property type="molecule type" value="Genomic_DNA"/>
</dbReference>
<evidence type="ECO:0000313" key="7">
    <source>
        <dbReference type="Proteomes" id="UP000274391"/>
    </source>
</evidence>
<organism evidence="6 7">
    <name type="scientific">Gulosibacter macacae</name>
    <dbReference type="NCBI Taxonomy" id="2488791"/>
    <lineage>
        <taxon>Bacteria</taxon>
        <taxon>Bacillati</taxon>
        <taxon>Actinomycetota</taxon>
        <taxon>Actinomycetes</taxon>
        <taxon>Micrococcales</taxon>
        <taxon>Microbacteriaceae</taxon>
        <taxon>Gulosibacter</taxon>
    </lineage>
</organism>
<feature type="region of interest" description="Disordered" evidence="2">
    <location>
        <begin position="681"/>
        <end position="726"/>
    </location>
</feature>
<dbReference type="Proteomes" id="UP000274391">
    <property type="component" value="Unassembled WGS sequence"/>
</dbReference>
<feature type="chain" id="PRO_5018071843" evidence="4">
    <location>
        <begin position="33"/>
        <end position="726"/>
    </location>
</feature>
<accession>A0A3P3W7N8</accession>
<protein>
    <submittedName>
        <fullName evidence="6">TPM domain-containing protein</fullName>
    </submittedName>
</protein>
<keyword evidence="3" id="KW-0812">Transmembrane</keyword>
<evidence type="ECO:0000256" key="3">
    <source>
        <dbReference type="SAM" id="Phobius"/>
    </source>
</evidence>
<keyword evidence="3" id="KW-1133">Transmembrane helix</keyword>
<evidence type="ECO:0000313" key="6">
    <source>
        <dbReference type="EMBL" id="RRJ88683.1"/>
    </source>
</evidence>
<proteinExistence type="predicted"/>
<evidence type="ECO:0000256" key="2">
    <source>
        <dbReference type="SAM" id="MobiDB-lite"/>
    </source>
</evidence>
<keyword evidence="1" id="KW-0175">Coiled coil</keyword>
<keyword evidence="7" id="KW-1185">Reference proteome</keyword>
<dbReference type="InterPro" id="IPR007621">
    <property type="entry name" value="TPM_dom"/>
</dbReference>
<sequence>MHMARLRSIMLALVAAVLIAAGVVAPAAPASAETPMRVTTTVTDTTGTVDRVADIEQAAKVLRDDTGVSLYVVVVQRFESPSDGFDWATEVAERSGLGDRDVVFYVGLGSGEYGLNTSSALPLSDGDVRDIENQVLTDLNRSDISAAAISVADGLRQSLGSTNGGGTGGGEPGPASADNASGVGTIALGVGALAVAGLLGGIFLSRRRKASKQKQLAEAEAAQALESRLQSASQQLVRTDNLIRSSEEELGFAEAQFGSEATDSLRAALKSAKQRSHEAFALQAQLLDAIPDTPEQQSSWLEGIEQHTEVAQQELSAEVAKFQQLRARQEHAPQLLTAAQTAISTAATRLAERERWADSSRSRFETTAFAKIDQDLAQSRDMLALAQDEAENARRGLEVGNAGAATVDISDAENALAQFDTLSTRLDTAAEAIDNAAGTISAHAAALRRDLGTLQSLSREASGKYTIDPQSPAIIAEAERVLASVEAEGGVHRDPFATLDRMQAIGTQLATALQGSLTAKEQFDHATQRLPQALGTAQAEVAAASTFIQTRRGALSSLPRTRLDQATQELTRAETLSSTDLFAALTAADEATRLAKLALDSAERELSQVYSSQQQFGGSGYDRNYGDYRSGYRTQSSGDSLTNAILGGIIGGILSDGGGSRRQTNNWGGLGGGGSIFGGGGGFSSSGGGQRRGGGSRSGFGGSFGGGGFRSSGGGGFRASGGGRRR</sequence>
<gene>
    <name evidence="6" type="ORF">EG850_00610</name>
</gene>
<feature type="transmembrane region" description="Helical" evidence="3">
    <location>
        <begin position="182"/>
        <end position="204"/>
    </location>
</feature>
<dbReference type="SUPFAM" id="SSF56954">
    <property type="entry name" value="Outer membrane efflux proteins (OEP)"/>
    <property type="match status" value="1"/>
</dbReference>
<evidence type="ECO:0000256" key="1">
    <source>
        <dbReference type="SAM" id="Coils"/>
    </source>
</evidence>
<keyword evidence="3" id="KW-0472">Membrane</keyword>
<feature type="signal peptide" evidence="4">
    <location>
        <begin position="1"/>
        <end position="32"/>
    </location>
</feature>
<feature type="domain" description="TPM" evidence="5">
    <location>
        <begin position="42"/>
        <end position="156"/>
    </location>
</feature>
<reference evidence="6 7" key="1">
    <citation type="submission" date="2018-11" db="EMBL/GenBank/DDBJ databases">
        <title>YIM 102482-1 draft genome.</title>
        <authorList>
            <person name="Li G."/>
            <person name="Jiang Y."/>
        </authorList>
    </citation>
    <scope>NUCLEOTIDE SEQUENCE [LARGE SCALE GENOMIC DNA]</scope>
    <source>
        <strain evidence="6 7">YIM 102482-1</strain>
    </source>
</reference>
<dbReference type="OrthoDB" id="5105562at2"/>
<name>A0A3P3W7N8_9MICO</name>
<feature type="coiled-coil region" evidence="1">
    <location>
        <begin position="207"/>
        <end position="249"/>
    </location>
</feature>
<keyword evidence="4" id="KW-0732">Signal</keyword>
<evidence type="ECO:0000256" key="4">
    <source>
        <dbReference type="SAM" id="SignalP"/>
    </source>
</evidence>
<dbReference type="Gene3D" id="3.10.310.50">
    <property type="match status" value="1"/>
</dbReference>